<proteinExistence type="predicted"/>
<feature type="signal peptide" evidence="1">
    <location>
        <begin position="1"/>
        <end position="23"/>
    </location>
</feature>
<evidence type="ECO:0008006" key="4">
    <source>
        <dbReference type="Google" id="ProtNLM"/>
    </source>
</evidence>
<dbReference type="Proteomes" id="UP001265746">
    <property type="component" value="Unassembled WGS sequence"/>
</dbReference>
<name>A0AAD9SBK6_PHOAM</name>
<accession>A0AAD9SBK6</accession>
<organism evidence="2 3">
    <name type="scientific">Phomopsis amygdali</name>
    <name type="common">Fusicoccum amygdali</name>
    <dbReference type="NCBI Taxonomy" id="1214568"/>
    <lineage>
        <taxon>Eukaryota</taxon>
        <taxon>Fungi</taxon>
        <taxon>Dikarya</taxon>
        <taxon>Ascomycota</taxon>
        <taxon>Pezizomycotina</taxon>
        <taxon>Sordariomycetes</taxon>
        <taxon>Sordariomycetidae</taxon>
        <taxon>Diaporthales</taxon>
        <taxon>Diaporthaceae</taxon>
        <taxon>Diaporthe</taxon>
    </lineage>
</organism>
<dbReference type="PANTHER" id="PTHR32161">
    <property type="entry name" value="DPP6 N-TERMINAL DOMAIN-LIKE PROTEIN"/>
    <property type="match status" value="1"/>
</dbReference>
<dbReference type="SUPFAM" id="SSF82171">
    <property type="entry name" value="DPP6 N-terminal domain-like"/>
    <property type="match status" value="2"/>
</dbReference>
<dbReference type="InterPro" id="IPR011659">
    <property type="entry name" value="WD40"/>
</dbReference>
<dbReference type="InterPro" id="IPR011042">
    <property type="entry name" value="6-blade_b-propeller_TolB-like"/>
</dbReference>
<feature type="chain" id="PRO_5042125791" description="Tat pathway signal sequence domain-containing protein" evidence="1">
    <location>
        <begin position="24"/>
        <end position="676"/>
    </location>
</feature>
<dbReference type="Gene3D" id="2.120.10.30">
    <property type="entry name" value="TolB, C-terminal domain"/>
    <property type="match status" value="2"/>
</dbReference>
<dbReference type="Pfam" id="PF07676">
    <property type="entry name" value="PD40"/>
    <property type="match status" value="6"/>
</dbReference>
<sequence length="676" mass="75644">MRWITIPSGSLPVLWLAASQVMAACPYADKLEARSDKIDPMSNSYPHVPDTSLRGKRAEGKKGVFFMNRIGPSASTLYVANADGSNERALLPANQSIFEYHGHFSPDGQYITFTSEREDGNADIYRINIDGTGMTPLVNTPSLENDGVLSPDGTQLAYVSTANGYVSNIWVMDLETGVAKNLTNTADTVGAPTEESPDGHYRPAWSPDGEWILFSSDRNTDWTGHNNGTGWEHTQELSIYAIRPNGSDFRQVVTKSGYSLGSPTWSPDGARVAFYEITRENTYNCHRPEDINSTTTQIVSVDFATGTDRIEHTSGAGNKFSPQWVTNSSLGYIVKGVETEGLNYTAYTSTHQQFVSSVRNPHWSPDGTQVVYERTGWDIRPLEKKLYSWQDDWEYRHMDVFPLLSKTGRLVYTAKQTGSQNSSVVHSKPDGSDMFLAFDSYSTNQLNSTFINQGLAGSFQPTWSPDEEWIVFSLGYWFFERAIYTGYLYRVTANGSHYEQLTDGSHNAGFPSYSADGTQVVYRAWDWENGPLGLKVMNLTDKSVRNLTDGWDNTPGWSPDGTKIVFTRQTNWTAEYGGRWESDRFEICTVNPDGTDVQVLTSSGANDAHAVWTADNRIMWSSGMYGFRDECATYDDTFQPYGQIVIMDKDGSNKEMLTDSMWEDSMPLFVPNEFLE</sequence>
<evidence type="ECO:0000256" key="1">
    <source>
        <dbReference type="SAM" id="SignalP"/>
    </source>
</evidence>
<comment type="caution">
    <text evidence="2">The sequence shown here is derived from an EMBL/GenBank/DDBJ whole genome shotgun (WGS) entry which is preliminary data.</text>
</comment>
<reference evidence="2" key="1">
    <citation type="submission" date="2023-06" db="EMBL/GenBank/DDBJ databases">
        <authorList>
            <person name="Noh H."/>
        </authorList>
    </citation>
    <scope>NUCLEOTIDE SEQUENCE</scope>
    <source>
        <strain evidence="2">DUCC20226</strain>
    </source>
</reference>
<protein>
    <recommendedName>
        <fullName evidence="4">Tat pathway signal sequence domain-containing protein</fullName>
    </recommendedName>
</protein>
<evidence type="ECO:0000313" key="2">
    <source>
        <dbReference type="EMBL" id="KAK2602393.1"/>
    </source>
</evidence>
<keyword evidence="1" id="KW-0732">Signal</keyword>
<dbReference type="PANTHER" id="PTHR32161:SF8">
    <property type="entry name" value="DPP6 N-TERMINAL DOMAIN-LIKE PROTEIN"/>
    <property type="match status" value="1"/>
</dbReference>
<dbReference type="PROSITE" id="PS51257">
    <property type="entry name" value="PROKAR_LIPOPROTEIN"/>
    <property type="match status" value="1"/>
</dbReference>
<dbReference type="AlphaFoldDB" id="A0AAD9SBK6"/>
<evidence type="ECO:0000313" key="3">
    <source>
        <dbReference type="Proteomes" id="UP001265746"/>
    </source>
</evidence>
<dbReference type="EMBL" id="JAUJFL010000005">
    <property type="protein sequence ID" value="KAK2602393.1"/>
    <property type="molecule type" value="Genomic_DNA"/>
</dbReference>
<keyword evidence="3" id="KW-1185">Reference proteome</keyword>
<gene>
    <name evidence="2" type="ORF">N8I77_008928</name>
</gene>